<evidence type="ECO:0000256" key="1">
    <source>
        <dbReference type="SAM" id="MobiDB-lite"/>
    </source>
</evidence>
<evidence type="ECO:0000313" key="2">
    <source>
        <dbReference type="EMBL" id="GGR89960.1"/>
    </source>
</evidence>
<protein>
    <submittedName>
        <fullName evidence="2">Uncharacterized protein</fullName>
    </submittedName>
</protein>
<accession>A0A918L406</accession>
<feature type="compositionally biased region" description="Low complexity" evidence="1">
    <location>
        <begin position="60"/>
        <end position="76"/>
    </location>
</feature>
<sequence length="76" mass="8115">MLPVTSPVDTHGSRTTIVRRPRGLGRPAAVTVVERGGVYGMPHNVSEGPRKRDQFQLVTPAASHASQSASPHHGPR</sequence>
<dbReference type="EMBL" id="BMTL01000011">
    <property type="protein sequence ID" value="GGR89960.1"/>
    <property type="molecule type" value="Genomic_DNA"/>
</dbReference>
<name>A0A918L406_9ACTN</name>
<reference evidence="2" key="1">
    <citation type="journal article" date="2014" name="Int. J. Syst. Evol. Microbiol.">
        <title>Complete genome sequence of Corynebacterium casei LMG S-19264T (=DSM 44701T), isolated from a smear-ripened cheese.</title>
        <authorList>
            <consortium name="US DOE Joint Genome Institute (JGI-PGF)"/>
            <person name="Walter F."/>
            <person name="Albersmeier A."/>
            <person name="Kalinowski J."/>
            <person name="Ruckert C."/>
        </authorList>
    </citation>
    <scope>NUCLEOTIDE SEQUENCE</scope>
    <source>
        <strain evidence="2">JCM 4386</strain>
    </source>
</reference>
<gene>
    <name evidence="2" type="ORF">GCM10010269_31350</name>
</gene>
<proteinExistence type="predicted"/>
<organism evidence="2 3">
    <name type="scientific">Streptomyces humidus</name>
    <dbReference type="NCBI Taxonomy" id="52259"/>
    <lineage>
        <taxon>Bacteria</taxon>
        <taxon>Bacillati</taxon>
        <taxon>Actinomycetota</taxon>
        <taxon>Actinomycetes</taxon>
        <taxon>Kitasatosporales</taxon>
        <taxon>Streptomycetaceae</taxon>
        <taxon>Streptomyces</taxon>
    </lineage>
</organism>
<comment type="caution">
    <text evidence="2">The sequence shown here is derived from an EMBL/GenBank/DDBJ whole genome shotgun (WGS) entry which is preliminary data.</text>
</comment>
<feature type="region of interest" description="Disordered" evidence="1">
    <location>
        <begin position="39"/>
        <end position="76"/>
    </location>
</feature>
<reference evidence="2" key="2">
    <citation type="submission" date="2020-09" db="EMBL/GenBank/DDBJ databases">
        <authorList>
            <person name="Sun Q."/>
            <person name="Ohkuma M."/>
        </authorList>
    </citation>
    <scope>NUCLEOTIDE SEQUENCE</scope>
    <source>
        <strain evidence="2">JCM 4386</strain>
    </source>
</reference>
<evidence type="ECO:0000313" key="3">
    <source>
        <dbReference type="Proteomes" id="UP000606194"/>
    </source>
</evidence>
<dbReference type="AlphaFoldDB" id="A0A918L406"/>
<dbReference type="Proteomes" id="UP000606194">
    <property type="component" value="Unassembled WGS sequence"/>
</dbReference>
<keyword evidence="3" id="KW-1185">Reference proteome</keyword>